<dbReference type="AlphaFoldDB" id="A0A6S7GZH0"/>
<feature type="compositionally biased region" description="Low complexity" evidence="2">
    <location>
        <begin position="158"/>
        <end position="177"/>
    </location>
</feature>
<dbReference type="InterPro" id="IPR056290">
    <property type="entry name" value="CEPT76/DRC7_peptidase-like_dom"/>
</dbReference>
<dbReference type="SUPFAM" id="SSF49562">
    <property type="entry name" value="C2 domain (Calcium/lipid-binding domain, CaLB)"/>
    <property type="match status" value="1"/>
</dbReference>
<feature type="compositionally biased region" description="Basic and acidic residues" evidence="2">
    <location>
        <begin position="188"/>
        <end position="197"/>
    </location>
</feature>
<feature type="region of interest" description="Disordered" evidence="2">
    <location>
        <begin position="145"/>
        <end position="209"/>
    </location>
</feature>
<dbReference type="PROSITE" id="PS51136">
    <property type="entry name" value="WAC"/>
    <property type="match status" value="1"/>
</dbReference>
<dbReference type="InterPro" id="IPR052434">
    <property type="entry name" value="Tectonic-like_complex_comp"/>
</dbReference>
<name>A0A6S7GZH0_PARCT</name>
<dbReference type="PANTHER" id="PTHR20837">
    <property type="entry name" value="CENTROSOMAL PROTEIN-RELATED"/>
    <property type="match status" value="1"/>
</dbReference>
<comment type="subcellular location">
    <subcellularLocation>
        <location evidence="1">Nucleus</location>
    </subcellularLocation>
</comment>
<dbReference type="InterPro" id="IPR013136">
    <property type="entry name" value="WSTF_Acf1_Cbp146"/>
</dbReference>
<evidence type="ECO:0000313" key="3">
    <source>
        <dbReference type="EMBL" id="CAB3997005.1"/>
    </source>
</evidence>
<dbReference type="PANTHER" id="PTHR20837:SF0">
    <property type="entry name" value="COILED-COIL AND C2 DOMAIN-CONTAINING PROTEIN 2A"/>
    <property type="match status" value="1"/>
</dbReference>
<dbReference type="CDD" id="cd00030">
    <property type="entry name" value="C2"/>
    <property type="match status" value="1"/>
</dbReference>
<comment type="caution">
    <text evidence="3">The sequence shown here is derived from an EMBL/GenBank/DDBJ whole genome shotgun (WGS) entry which is preliminary data.</text>
</comment>
<dbReference type="Pfam" id="PF10537">
    <property type="entry name" value="WAC_Acf1_DNA_bd"/>
    <property type="match status" value="1"/>
</dbReference>
<keyword evidence="4" id="KW-1185">Reference proteome</keyword>
<keyword evidence="1" id="KW-0539">Nucleus</keyword>
<dbReference type="Proteomes" id="UP001152795">
    <property type="component" value="Unassembled WGS sequence"/>
</dbReference>
<evidence type="ECO:0000256" key="2">
    <source>
        <dbReference type="SAM" id="MobiDB-lite"/>
    </source>
</evidence>
<organism evidence="3 4">
    <name type="scientific">Paramuricea clavata</name>
    <name type="common">Red gorgonian</name>
    <name type="synonym">Violescent sea-whip</name>
    <dbReference type="NCBI Taxonomy" id="317549"/>
    <lineage>
        <taxon>Eukaryota</taxon>
        <taxon>Metazoa</taxon>
        <taxon>Cnidaria</taxon>
        <taxon>Anthozoa</taxon>
        <taxon>Octocorallia</taxon>
        <taxon>Malacalcyonacea</taxon>
        <taxon>Plexauridae</taxon>
        <taxon>Paramuricea</taxon>
    </lineage>
</organism>
<dbReference type="Pfam" id="PF24656">
    <property type="entry name" value="CEPT76_peptidase"/>
    <property type="match status" value="1"/>
</dbReference>
<feature type="compositionally biased region" description="Basic and acidic residues" evidence="2">
    <location>
        <begin position="319"/>
        <end position="350"/>
    </location>
</feature>
<feature type="region of interest" description="Disordered" evidence="2">
    <location>
        <begin position="299"/>
        <end position="350"/>
    </location>
</feature>
<dbReference type="EMBL" id="CACRXK020002999">
    <property type="protein sequence ID" value="CAB3997005.1"/>
    <property type="molecule type" value="Genomic_DNA"/>
</dbReference>
<protein>
    <submittedName>
        <fullName evidence="3">Coiled-coil and C2 domain-containing 2A</fullName>
    </submittedName>
</protein>
<dbReference type="GO" id="GO:0005634">
    <property type="term" value="C:nucleus"/>
    <property type="evidence" value="ECO:0007669"/>
    <property type="project" value="UniProtKB-SubCell"/>
</dbReference>
<proteinExistence type="predicted"/>
<accession>A0A6S7GZH0</accession>
<dbReference type="InterPro" id="IPR000008">
    <property type="entry name" value="C2_dom"/>
</dbReference>
<evidence type="ECO:0000256" key="1">
    <source>
        <dbReference type="PROSITE-ProRule" id="PRU00475"/>
    </source>
</evidence>
<sequence>MPLLNRKAFRTDPPPSDLKDDEELFVCRQTNEVYRTYEAFFKRTILCNSLVWSCEITLKDGLTYEEAADSEQDAREKVDRVPQPIKQGVLTLVHYTRHSRLDNLCDDVFNYIRDRYQEGEEIEVKHKGEKLVGYIHNVIEPKVSTNGFDSPKSKTKLKSPSGKSGKASKSPSKTPSKMDVDVIVLSDEENKGERSEVKSPTTSKKNSAWPDAKSYEYMVKLKRKKNTPSKTPEIITVKQSCISRKKGTFSREKLKLLLRLTCCRTGHGNEPGYWKVKDKYRKMFDLSADVDDANITVEKTSKKRKREGGDKEKKKRIKKTDEKKAAGSAQTKKDKTDDKPKVEKAKVEKPKLTPEEIERIKEEFRLKREKEKELRKQERDKLATSDGNEGGPQYFRLHQLEDETRFVDVCELDNCKRFRILQLRNQQVPEFRNFKAVPTRDKDIPDNVFQAYEKRIDGIDEDEAEDDFEVHRAAVTKFLNKVRHQVMARSLIAKRQRDLRDMVIEDEVPDVGSLGFRIAQLLAPRRPLKPVRRERKTIGAQNLSVTSVRILVNVVRAFDIPVRIVQPQTASQALDPRSTTRLTEASTAASSMFTTSSMHGGNAPQNRPVGARTNPLGEPMVRPFVEVVFQGNFIRTTVADGPNPSWNEELTLPFVPPNDDYSPSNLQTVNDVIYLNVFDEVVVDILEDEQQRATNIHQRLERHWLGSIELPFSTVYFNTKVDGTFKISAPAVLLGYQHNQPRTHGAPDIGIGARDQTFLTLFVTIEPPLQPSQPLSEKFETSEDETLIHSAYIWQEELKKKFPKREFKVLATDLNGKKVFLTRYIREQNLPPDFGFDPTNPPPNAMDVACRYVSMIPYISDSVAFPDLCDLWSTSDQFLQMLAGDEEEHAVLLCNYLLWLGKKSWLVIGTGIPEGSTTYVLSSQQGVYQLWNAHTGEKFSVNDAYCPLQNIACLINSENIWANVQQSGQPYRMSFDLTKPKLWRPFFTRKYPNPGLSSVQKPLLNYTRTDPQYVIELQEKIERLLRDKIMEWRPRYVTRWNRYCCQSFRDLLANMEQTYRQRTAQDHKAELDQILSSYKVILF</sequence>
<dbReference type="SMART" id="SM00239">
    <property type="entry name" value="C2"/>
    <property type="match status" value="1"/>
</dbReference>
<reference evidence="3" key="1">
    <citation type="submission" date="2020-04" db="EMBL/GenBank/DDBJ databases">
        <authorList>
            <person name="Alioto T."/>
            <person name="Alioto T."/>
            <person name="Gomez Garrido J."/>
        </authorList>
    </citation>
    <scope>NUCLEOTIDE SEQUENCE</scope>
    <source>
        <strain evidence="3">A484AB</strain>
    </source>
</reference>
<dbReference type="GO" id="GO:1904491">
    <property type="term" value="P:protein localization to ciliary transition zone"/>
    <property type="evidence" value="ECO:0007669"/>
    <property type="project" value="TreeGrafter"/>
</dbReference>
<dbReference type="InterPro" id="IPR035892">
    <property type="entry name" value="C2_domain_sf"/>
</dbReference>
<dbReference type="PROSITE" id="PS50004">
    <property type="entry name" value="C2"/>
    <property type="match status" value="1"/>
</dbReference>
<gene>
    <name evidence="3" type="ORF">PACLA_8A006145</name>
</gene>
<dbReference type="GO" id="GO:0035869">
    <property type="term" value="C:ciliary transition zone"/>
    <property type="evidence" value="ECO:0007669"/>
    <property type="project" value="TreeGrafter"/>
</dbReference>
<evidence type="ECO:0000313" key="4">
    <source>
        <dbReference type="Proteomes" id="UP001152795"/>
    </source>
</evidence>
<dbReference type="OrthoDB" id="2162143at2759"/>
<dbReference type="GO" id="GO:1905515">
    <property type="term" value="P:non-motile cilium assembly"/>
    <property type="evidence" value="ECO:0007669"/>
    <property type="project" value="TreeGrafter"/>
</dbReference>